<evidence type="ECO:0000313" key="5">
    <source>
        <dbReference type="Proteomes" id="UP000819052"/>
    </source>
</evidence>
<keyword evidence="5" id="KW-1185">Reference proteome</keyword>
<feature type="transmembrane region" description="Helical" evidence="2">
    <location>
        <begin position="360"/>
        <end position="377"/>
    </location>
</feature>
<accession>A0ABX0M036</accession>
<keyword evidence="2" id="KW-0812">Transmembrane</keyword>
<dbReference type="EMBL" id="VVIW01000004">
    <property type="protein sequence ID" value="NHZ40499.1"/>
    <property type="molecule type" value="Genomic_DNA"/>
</dbReference>
<dbReference type="Pfam" id="PF04389">
    <property type="entry name" value="Peptidase_M28"/>
    <property type="match status" value="1"/>
</dbReference>
<keyword evidence="2" id="KW-0472">Membrane</keyword>
<keyword evidence="2" id="KW-1133">Transmembrane helix</keyword>
<dbReference type="InterPro" id="IPR045175">
    <property type="entry name" value="M28_fam"/>
</dbReference>
<organism evidence="4 5">
    <name type="scientific">Massilia aquatica</name>
    <dbReference type="NCBI Taxonomy" id="2609000"/>
    <lineage>
        <taxon>Bacteria</taxon>
        <taxon>Pseudomonadati</taxon>
        <taxon>Pseudomonadota</taxon>
        <taxon>Betaproteobacteria</taxon>
        <taxon>Burkholderiales</taxon>
        <taxon>Oxalobacteraceae</taxon>
        <taxon>Telluria group</taxon>
        <taxon>Massilia</taxon>
    </lineage>
</organism>
<feature type="transmembrane region" description="Helical" evidence="2">
    <location>
        <begin position="413"/>
        <end position="432"/>
    </location>
</feature>
<dbReference type="Proteomes" id="UP000819052">
    <property type="component" value="Unassembled WGS sequence"/>
</dbReference>
<evidence type="ECO:0000313" key="4">
    <source>
        <dbReference type="EMBL" id="NHZ40499.1"/>
    </source>
</evidence>
<evidence type="ECO:0000259" key="3">
    <source>
        <dbReference type="Pfam" id="PF04389"/>
    </source>
</evidence>
<feature type="transmembrane region" description="Helical" evidence="2">
    <location>
        <begin position="383"/>
        <end position="401"/>
    </location>
</feature>
<feature type="compositionally biased region" description="Low complexity" evidence="1">
    <location>
        <begin position="29"/>
        <end position="39"/>
    </location>
</feature>
<evidence type="ECO:0000256" key="1">
    <source>
        <dbReference type="SAM" id="MobiDB-lite"/>
    </source>
</evidence>
<feature type="compositionally biased region" description="Polar residues" evidence="1">
    <location>
        <begin position="61"/>
        <end position="70"/>
    </location>
</feature>
<protein>
    <submittedName>
        <fullName evidence="4">M28 family peptidase</fullName>
    </submittedName>
</protein>
<dbReference type="SUPFAM" id="SSF53187">
    <property type="entry name" value="Zn-dependent exopeptidases"/>
    <property type="match status" value="1"/>
</dbReference>
<name>A0ABX0M036_9BURK</name>
<comment type="caution">
    <text evidence="4">The sequence shown here is derived from an EMBL/GenBank/DDBJ whole genome shotgun (WGS) entry which is preliminary data.</text>
</comment>
<sequence length="597" mass="62712">MPGLARAAPRPAGGAARCRAGRFFTHPRAGAPGLPGADAAPHRQRRQPARPRVPARKTARARTSSLSDLGSRSEKIAGRGQILTISQCQSRAIGRESGEIWTVPGIFAADDSKSDRLLDSQVQTATVTGGADRLTVAVVHNIVLRVRGSALVRRTPLMLATHYDSVADAPDAAGAVAALLDTLRALRHGPPLREDLIVLIADGEHAASLGARAFVDQHPWARHVGLLLRFDGAAGEGPLTLLGTQGANGNTVQAWAGLDAPTAGSSRAPEADTSPLRTLGLAGMRFSATLAGGEAMLSLVRAFGARPLEAIAAPQRLYFSVPLAGVLHYPEHMVWHITHLACALRLVVCWALLRRGLRIAPLSLAGALALLIVVSAARPGASYLLAWPLIGVLLGVGALYLPLAASLSRHARGAIATAGLLPAVVLLLPLAADPRTPAAAPPAPGITYLADATTWKSYWLDGAAARAVSEAPRSGIAFPQVEMLKDEDSPVRRKVAFALTSNNAAPTIALRVEGARVLAARLDGRALAARRFGGWTLTLHGMGERRLPIELELEGGRPARILIEESIPGLPADTVPTRRIDAPRNGRILATDTLLLR</sequence>
<feature type="transmembrane region" description="Helical" evidence="2">
    <location>
        <begin position="333"/>
        <end position="353"/>
    </location>
</feature>
<dbReference type="PANTHER" id="PTHR12147">
    <property type="entry name" value="METALLOPEPTIDASE M28 FAMILY MEMBER"/>
    <property type="match status" value="1"/>
</dbReference>
<feature type="region of interest" description="Disordered" evidence="1">
    <location>
        <begin position="1"/>
        <end position="73"/>
    </location>
</feature>
<proteinExistence type="predicted"/>
<reference evidence="4 5" key="1">
    <citation type="submission" date="2019-09" db="EMBL/GenBank/DDBJ databases">
        <title>Taxonomy of Antarctic Massilia spp.: description of Massilia rubra sp. nov., Massilia aquatica sp. nov., Massilia mucilaginosa sp. nov., Massilia frigida sp. nov. isolated from streams, lakes and regoliths.</title>
        <authorList>
            <person name="Holochova P."/>
            <person name="Sedlacek I."/>
            <person name="Kralova S."/>
            <person name="Maslanova I."/>
            <person name="Busse H.-J."/>
            <person name="Stankova E."/>
            <person name="Vrbovska V."/>
            <person name="Kovarovic V."/>
            <person name="Bartak M."/>
            <person name="Svec P."/>
            <person name="Pantucek R."/>
        </authorList>
    </citation>
    <scope>NUCLEOTIDE SEQUENCE [LARGE SCALE GENOMIC DNA]</scope>
    <source>
        <strain evidence="4 5">CCM 8693</strain>
    </source>
</reference>
<feature type="compositionally biased region" description="Basic residues" evidence="1">
    <location>
        <begin position="42"/>
        <end position="60"/>
    </location>
</feature>
<evidence type="ECO:0000256" key="2">
    <source>
        <dbReference type="SAM" id="Phobius"/>
    </source>
</evidence>
<feature type="domain" description="Peptidase M28" evidence="3">
    <location>
        <begin position="141"/>
        <end position="264"/>
    </location>
</feature>
<feature type="compositionally biased region" description="Low complexity" evidence="1">
    <location>
        <begin position="1"/>
        <end position="22"/>
    </location>
</feature>
<dbReference type="InterPro" id="IPR007484">
    <property type="entry name" value="Peptidase_M28"/>
</dbReference>
<dbReference type="Gene3D" id="3.40.630.10">
    <property type="entry name" value="Zn peptidases"/>
    <property type="match status" value="1"/>
</dbReference>
<dbReference type="PANTHER" id="PTHR12147:SF26">
    <property type="entry name" value="PEPTIDASE M28 DOMAIN-CONTAINING PROTEIN"/>
    <property type="match status" value="1"/>
</dbReference>
<gene>
    <name evidence="4" type="ORF">F1609_10065</name>
</gene>